<dbReference type="PANTHER" id="PTHR11929">
    <property type="entry name" value="ALPHA- 1,3 -FUCOSYLTRANSFERASE"/>
    <property type="match status" value="1"/>
</dbReference>
<evidence type="ECO:0000256" key="3">
    <source>
        <dbReference type="ARBA" id="ARBA00022676"/>
    </source>
</evidence>
<evidence type="ECO:0000256" key="4">
    <source>
        <dbReference type="ARBA" id="ARBA00022679"/>
    </source>
</evidence>
<organism evidence="8">
    <name type="scientific">Hyalella azteca</name>
    <name type="common">Amphipod</name>
    <dbReference type="NCBI Taxonomy" id="294128"/>
    <lineage>
        <taxon>Eukaryota</taxon>
        <taxon>Metazoa</taxon>
        <taxon>Ecdysozoa</taxon>
        <taxon>Arthropoda</taxon>
        <taxon>Crustacea</taxon>
        <taxon>Multicrustacea</taxon>
        <taxon>Malacostraca</taxon>
        <taxon>Eumalacostraca</taxon>
        <taxon>Peracarida</taxon>
        <taxon>Amphipoda</taxon>
        <taxon>Senticaudata</taxon>
        <taxon>Talitrida</taxon>
        <taxon>Talitroidea</taxon>
        <taxon>Hyalellidae</taxon>
        <taxon>Hyalella</taxon>
    </lineage>
</organism>
<accession>A0A6A0H7X6</accession>
<keyword evidence="4 5" id="KW-0808">Transferase</keyword>
<evidence type="ECO:0000256" key="6">
    <source>
        <dbReference type="SAM" id="SignalP"/>
    </source>
</evidence>
<comment type="subcellular location">
    <subcellularLocation>
        <location evidence="5">Golgi apparatus</location>
        <location evidence="5">Golgi stack membrane</location>
        <topology evidence="5">Single-pass type II membrane protein</topology>
    </subcellularLocation>
</comment>
<feature type="chain" id="PRO_5025445426" description="Fucosyltransferase" evidence="6">
    <location>
        <begin position="20"/>
        <end position="118"/>
    </location>
</feature>
<feature type="domain" description="Fucosyltransferase C-terminal" evidence="7">
    <location>
        <begin position="6"/>
        <end position="102"/>
    </location>
</feature>
<dbReference type="EC" id="2.4.1.-" evidence="5"/>
<evidence type="ECO:0000256" key="5">
    <source>
        <dbReference type="RuleBase" id="RU003832"/>
    </source>
</evidence>
<reference evidence="8" key="2">
    <citation type="journal article" date="2018" name="Environ. Sci. Technol.">
        <title>The Toxicogenome of Hyalella azteca: A Model for Sediment Ecotoxicology and Evolutionary Toxicology.</title>
        <authorList>
            <person name="Poynton H.C."/>
            <person name="Hasenbein S."/>
            <person name="Benoit J.B."/>
            <person name="Sepulveda M.S."/>
            <person name="Poelchau M.F."/>
            <person name="Hughes D.S.T."/>
            <person name="Murali S.C."/>
            <person name="Chen S."/>
            <person name="Glastad K.M."/>
            <person name="Goodisman M.A.D."/>
            <person name="Werren J.H."/>
            <person name="Vineis J.H."/>
            <person name="Bowen J.L."/>
            <person name="Friedrich M."/>
            <person name="Jones J."/>
            <person name="Robertson H.M."/>
            <person name="Feyereisen R."/>
            <person name="Mechler-Hickson A."/>
            <person name="Mathers N."/>
            <person name="Lee C.E."/>
            <person name="Colbourne J.K."/>
            <person name="Biales A."/>
            <person name="Johnston J.S."/>
            <person name="Wellborn G.A."/>
            <person name="Rosendale A.J."/>
            <person name="Cridge A.G."/>
            <person name="Munoz-Torres M.C."/>
            <person name="Bain P.A."/>
            <person name="Manny A.R."/>
            <person name="Major K.M."/>
            <person name="Lambert F.N."/>
            <person name="Vulpe C.D."/>
            <person name="Tuck P."/>
            <person name="Blalock B.J."/>
            <person name="Lin Y.Y."/>
            <person name="Smith M.E."/>
            <person name="Ochoa-Acuna H."/>
            <person name="Chen M.M."/>
            <person name="Childers C.P."/>
            <person name="Qu J."/>
            <person name="Dugan S."/>
            <person name="Lee S.L."/>
            <person name="Chao H."/>
            <person name="Dinh H."/>
            <person name="Han Y."/>
            <person name="Doddapaneni H."/>
            <person name="Worley K.C."/>
            <person name="Muzny D.M."/>
            <person name="Gibbs R.A."/>
            <person name="Richards S."/>
        </authorList>
    </citation>
    <scope>NUCLEOTIDE SEQUENCE</scope>
    <source>
        <strain evidence="8">HAZT.00-mixed</strain>
        <tissue evidence="8">Whole organism</tissue>
    </source>
</reference>
<protein>
    <recommendedName>
        <fullName evidence="5">Fucosyltransferase</fullName>
        <ecNumber evidence="5">2.4.1.-</ecNumber>
    </recommendedName>
</protein>
<evidence type="ECO:0000256" key="1">
    <source>
        <dbReference type="ARBA" id="ARBA00004922"/>
    </source>
</evidence>
<dbReference type="InterPro" id="IPR055270">
    <property type="entry name" value="Glyco_tran_10_C"/>
</dbReference>
<keyword evidence="5" id="KW-0333">Golgi apparatus</keyword>
<dbReference type="InterPro" id="IPR038577">
    <property type="entry name" value="GT10-like_C_sf"/>
</dbReference>
<dbReference type="Proteomes" id="UP000711488">
    <property type="component" value="Unassembled WGS sequence"/>
</dbReference>
<reference evidence="8" key="3">
    <citation type="submission" date="2019-06" db="EMBL/GenBank/DDBJ databases">
        <authorList>
            <person name="Poynton C."/>
            <person name="Hasenbein S."/>
            <person name="Benoit J.B."/>
            <person name="Sepulveda M.S."/>
            <person name="Poelchau M.F."/>
            <person name="Murali S.C."/>
            <person name="Chen S."/>
            <person name="Glastad K.M."/>
            <person name="Werren J.H."/>
            <person name="Vineis J.H."/>
            <person name="Bowen J.L."/>
            <person name="Friedrich M."/>
            <person name="Jones J."/>
            <person name="Robertson H.M."/>
            <person name="Feyereisen R."/>
            <person name="Mechler-Hickson A."/>
            <person name="Mathers N."/>
            <person name="Lee C.E."/>
            <person name="Colbourne J.K."/>
            <person name="Biales A."/>
            <person name="Johnston J.S."/>
            <person name="Wellborn G.A."/>
            <person name="Rosendale A.J."/>
            <person name="Cridge A.G."/>
            <person name="Munoz-Torres M.C."/>
            <person name="Bain P.A."/>
            <person name="Manny A.R."/>
            <person name="Major K.M."/>
            <person name="Lambert F.N."/>
            <person name="Vulpe C.D."/>
            <person name="Tuck P."/>
            <person name="Blalock B.J."/>
            <person name="Lin Y.-Y."/>
            <person name="Smith M.E."/>
            <person name="Ochoa-Acuna H."/>
            <person name="Chen M.-J.M."/>
            <person name="Childers C.P."/>
            <person name="Qu J."/>
            <person name="Dugan S."/>
            <person name="Lee S.L."/>
            <person name="Chao H."/>
            <person name="Dinh H."/>
            <person name="Han Y."/>
            <person name="Doddapaneni H."/>
            <person name="Worley K.C."/>
            <person name="Muzny D.M."/>
            <person name="Gibbs R.A."/>
            <person name="Richards S."/>
        </authorList>
    </citation>
    <scope>NUCLEOTIDE SEQUENCE</scope>
    <source>
        <strain evidence="8">HAZT.00-mixed</strain>
        <tissue evidence="8">Whole organism</tissue>
    </source>
</reference>
<dbReference type="EMBL" id="JQDR03004828">
    <property type="protein sequence ID" value="KAA0201856.1"/>
    <property type="molecule type" value="Genomic_DNA"/>
</dbReference>
<reference evidence="8" key="1">
    <citation type="submission" date="2014-08" db="EMBL/GenBank/DDBJ databases">
        <authorList>
            <person name="Murali S."/>
            <person name="Richards S."/>
            <person name="Bandaranaike D."/>
            <person name="Bellair M."/>
            <person name="Blankenburg K."/>
            <person name="Chao H."/>
            <person name="Dinh H."/>
            <person name="Doddapaneni H."/>
            <person name="Dugan-Rocha S."/>
            <person name="Elkadiri S."/>
            <person name="Gnanaolivu R."/>
            <person name="Hughes D."/>
            <person name="Lee S."/>
            <person name="Li M."/>
            <person name="Ming W."/>
            <person name="Munidasa M."/>
            <person name="Muniz J."/>
            <person name="Nguyen L."/>
            <person name="Osuji N."/>
            <person name="Pu L.-L."/>
            <person name="Puazo M."/>
            <person name="Skinner E."/>
            <person name="Qu C."/>
            <person name="Quiroz J."/>
            <person name="Raj R."/>
            <person name="Weissenberger G."/>
            <person name="Xin Y."/>
            <person name="Zou X."/>
            <person name="Han Y."/>
            <person name="Worley K."/>
            <person name="Muzny D."/>
            <person name="Gibbs R."/>
        </authorList>
    </citation>
    <scope>NUCLEOTIDE SEQUENCE</scope>
    <source>
        <strain evidence="8">HAZT.00-mixed</strain>
        <tissue evidence="8">Whole organism</tissue>
    </source>
</reference>
<comment type="similarity">
    <text evidence="2 5">Belongs to the glycosyltransferase 10 family.</text>
</comment>
<gene>
    <name evidence="8" type="ORF">HAZT_HAZT011288</name>
</gene>
<evidence type="ECO:0000313" key="8">
    <source>
        <dbReference type="EMBL" id="KAA0201856.1"/>
    </source>
</evidence>
<keyword evidence="5" id="KW-0812">Transmembrane</keyword>
<dbReference type="SUPFAM" id="SSF53756">
    <property type="entry name" value="UDP-Glycosyltransferase/glycogen phosphorylase"/>
    <property type="match status" value="1"/>
</dbReference>
<dbReference type="InterPro" id="IPR001503">
    <property type="entry name" value="Glyco_trans_10"/>
</dbReference>
<name>A0A6A0H7X6_HYAAZ</name>
<comment type="caution">
    <text evidence="8">The sequence shown here is derived from an EMBL/GenBank/DDBJ whole genome shotgun (WGS) entry which is preliminary data.</text>
</comment>
<dbReference type="OrthoDB" id="427096at2759"/>
<keyword evidence="3 5" id="KW-0328">Glycosyltransferase</keyword>
<proteinExistence type="inferred from homology"/>
<dbReference type="PANTHER" id="PTHR11929:SF145">
    <property type="entry name" value="ALPHA-(1,3)-FUCOSYLTRANSFERASE FUT-1"/>
    <property type="match status" value="1"/>
</dbReference>
<dbReference type="GO" id="GO:0032580">
    <property type="term" value="C:Golgi cisterna membrane"/>
    <property type="evidence" value="ECO:0007669"/>
    <property type="project" value="UniProtKB-SubCell"/>
</dbReference>
<dbReference type="GO" id="GO:0046920">
    <property type="term" value="F:alpha-(1-&gt;3)-fucosyltransferase activity"/>
    <property type="evidence" value="ECO:0007669"/>
    <property type="project" value="TreeGrafter"/>
</dbReference>
<evidence type="ECO:0000259" key="7">
    <source>
        <dbReference type="Pfam" id="PF00852"/>
    </source>
</evidence>
<dbReference type="AlphaFoldDB" id="A0A6A0H7X6"/>
<keyword evidence="6" id="KW-0732">Signal</keyword>
<dbReference type="UniPathway" id="UPA00378"/>
<comment type="pathway">
    <text evidence="1">Protein modification; protein glycosylation.</text>
</comment>
<feature type="signal peptide" evidence="6">
    <location>
        <begin position="1"/>
        <end position="19"/>
    </location>
</feature>
<dbReference type="Gene3D" id="3.40.50.11660">
    <property type="entry name" value="Glycosyl transferase family 10, C-terminal domain"/>
    <property type="match status" value="1"/>
</dbReference>
<sequence length="118" mass="14077">MSIVWWNALHMGAVPVVMGSPKLNYETFLPPGSFIHVDDFNIPADLARYLKYLLDHPAKYQQYHDWRRRYRVLNEHGYMGAPTRHICRLCEALNYNNKQDQRADLEHFYDSERQCHNP</sequence>
<dbReference type="Pfam" id="PF00852">
    <property type="entry name" value="Glyco_transf_10"/>
    <property type="match status" value="1"/>
</dbReference>
<keyword evidence="5" id="KW-0472">Membrane</keyword>
<evidence type="ECO:0000256" key="2">
    <source>
        <dbReference type="ARBA" id="ARBA00008919"/>
    </source>
</evidence>